<dbReference type="Proteomes" id="UP000783287">
    <property type="component" value="Unassembled WGS sequence"/>
</dbReference>
<dbReference type="Pfam" id="PF02661">
    <property type="entry name" value="Fic"/>
    <property type="match status" value="1"/>
</dbReference>
<dbReference type="SUPFAM" id="SSF140931">
    <property type="entry name" value="Fic-like"/>
    <property type="match status" value="1"/>
</dbReference>
<feature type="active site" evidence="1">
    <location>
        <position position="188"/>
    </location>
</feature>
<feature type="domain" description="Fido" evidence="4">
    <location>
        <begin position="103"/>
        <end position="251"/>
    </location>
</feature>
<organism evidence="5 6">
    <name type="scientific">Candidatus Dojkabacteria bacterium</name>
    <dbReference type="NCBI Taxonomy" id="2099670"/>
    <lineage>
        <taxon>Bacteria</taxon>
        <taxon>Candidatus Dojkabacteria</taxon>
    </lineage>
</organism>
<accession>A0A955L544</accession>
<keyword evidence="2" id="KW-0547">Nucleotide-binding</keyword>
<dbReference type="SUPFAM" id="SSF46785">
    <property type="entry name" value="Winged helix' DNA-binding domain"/>
    <property type="match status" value="1"/>
</dbReference>
<dbReference type="Gene3D" id="1.10.3290.10">
    <property type="entry name" value="Fido-like domain"/>
    <property type="match status" value="1"/>
</dbReference>
<evidence type="ECO:0000259" key="4">
    <source>
        <dbReference type="PROSITE" id="PS51459"/>
    </source>
</evidence>
<name>A0A955L544_9BACT</name>
<dbReference type="EMBL" id="JAGQLK010000035">
    <property type="protein sequence ID" value="MCA9383182.1"/>
    <property type="molecule type" value="Genomic_DNA"/>
</dbReference>
<reference evidence="5" key="1">
    <citation type="submission" date="2020-04" db="EMBL/GenBank/DDBJ databases">
        <authorList>
            <person name="Zhang T."/>
        </authorList>
    </citation>
    <scope>NUCLEOTIDE SEQUENCE</scope>
    <source>
        <strain evidence="5">HKST-UBA14</strain>
    </source>
</reference>
<feature type="binding site" evidence="2">
    <location>
        <begin position="192"/>
        <end position="199"/>
    </location>
    <ligand>
        <name>ATP</name>
        <dbReference type="ChEBI" id="CHEBI:30616"/>
    </ligand>
</feature>
<evidence type="ECO:0000313" key="5">
    <source>
        <dbReference type="EMBL" id="MCA9383182.1"/>
    </source>
</evidence>
<dbReference type="GO" id="GO:0005524">
    <property type="term" value="F:ATP binding"/>
    <property type="evidence" value="ECO:0007669"/>
    <property type="project" value="UniProtKB-KW"/>
</dbReference>
<dbReference type="PROSITE" id="PS51459">
    <property type="entry name" value="FIDO"/>
    <property type="match status" value="1"/>
</dbReference>
<dbReference type="AlphaFoldDB" id="A0A955L544"/>
<sequence length="343" mass="39290">MALKPDYTITNNILKFVSSADTSKALIENSPIIPYWERTFQNQAMIRSVHHSTAIEGNELNIDEAEKIIEGERVETYRLRDIKEIVNYREAIGFISGDQNSHITTGLLNGVHKVLGEGILTDSHLGIFRKKKAVIVNNRSGEVVFDAPEPSELESEINDLIEWDMGEAKDVHPLIKAAIIHFELVRIHPYVDINGRTARIIATWSLYRDGYDIKKFFSLEEHYDQDLQRYYDSLDSAHDGDYTNWIEYFTQGVAEELSRITEKVMALSRDRILRSKIGQVALSDRQLKIINFLAENEELKNPDFDIVLPKVSEDTILRDLNDLKDKGIIKKIGRTKGAKYILV</sequence>
<feature type="binding site" evidence="2">
    <location>
        <begin position="230"/>
        <end position="231"/>
    </location>
    <ligand>
        <name>ATP</name>
        <dbReference type="ChEBI" id="CHEBI:30616"/>
    </ligand>
</feature>
<dbReference type="InterPro" id="IPR036597">
    <property type="entry name" value="Fido-like_dom_sf"/>
</dbReference>
<feature type="site" description="Important for autoinhibition of adenylyltransferase activity" evidence="3">
    <location>
        <position position="56"/>
    </location>
</feature>
<gene>
    <name evidence="5" type="ORF">KC909_02345</name>
</gene>
<dbReference type="PANTHER" id="PTHR13504:SF38">
    <property type="entry name" value="FIDO DOMAIN-CONTAINING PROTEIN"/>
    <property type="match status" value="1"/>
</dbReference>
<protein>
    <submittedName>
        <fullName evidence="5">Fic family protein</fullName>
    </submittedName>
</protein>
<dbReference type="InterPro" id="IPR003812">
    <property type="entry name" value="Fido"/>
</dbReference>
<proteinExistence type="predicted"/>
<dbReference type="PANTHER" id="PTHR13504">
    <property type="entry name" value="FIDO DOMAIN-CONTAINING PROTEIN DDB_G0283145"/>
    <property type="match status" value="1"/>
</dbReference>
<keyword evidence="2" id="KW-0067">ATP-binding</keyword>
<evidence type="ECO:0000256" key="2">
    <source>
        <dbReference type="PIRSR" id="PIRSR640198-2"/>
    </source>
</evidence>
<dbReference type="InterPro" id="IPR036388">
    <property type="entry name" value="WH-like_DNA-bd_sf"/>
</dbReference>
<dbReference type="Gene3D" id="1.10.10.10">
    <property type="entry name" value="Winged helix-like DNA-binding domain superfamily/Winged helix DNA-binding domain"/>
    <property type="match status" value="1"/>
</dbReference>
<evidence type="ECO:0000256" key="1">
    <source>
        <dbReference type="PIRSR" id="PIRSR640198-1"/>
    </source>
</evidence>
<reference evidence="5" key="2">
    <citation type="journal article" date="2021" name="Microbiome">
        <title>Successional dynamics and alternative stable states in a saline activated sludge microbial community over 9 years.</title>
        <authorList>
            <person name="Wang Y."/>
            <person name="Ye J."/>
            <person name="Ju F."/>
            <person name="Liu L."/>
            <person name="Boyd J.A."/>
            <person name="Deng Y."/>
            <person name="Parks D.H."/>
            <person name="Jiang X."/>
            <person name="Yin X."/>
            <person name="Woodcroft B.J."/>
            <person name="Tyson G.W."/>
            <person name="Hugenholtz P."/>
            <person name="Polz M.F."/>
            <person name="Zhang T."/>
        </authorList>
    </citation>
    <scope>NUCLEOTIDE SEQUENCE</scope>
    <source>
        <strain evidence="5">HKST-UBA14</strain>
    </source>
</reference>
<dbReference type="InterPro" id="IPR040198">
    <property type="entry name" value="Fido_containing"/>
</dbReference>
<comment type="caution">
    <text evidence="5">The sequence shown here is derived from an EMBL/GenBank/DDBJ whole genome shotgun (WGS) entry which is preliminary data.</text>
</comment>
<dbReference type="InterPro" id="IPR036390">
    <property type="entry name" value="WH_DNA-bd_sf"/>
</dbReference>
<evidence type="ECO:0000313" key="6">
    <source>
        <dbReference type="Proteomes" id="UP000783287"/>
    </source>
</evidence>
<evidence type="ECO:0000256" key="3">
    <source>
        <dbReference type="PIRSR" id="PIRSR640198-3"/>
    </source>
</evidence>